<dbReference type="Gene3D" id="3.30.1520.10">
    <property type="entry name" value="Phox-like domain"/>
    <property type="match status" value="1"/>
</dbReference>
<dbReference type="GO" id="GO:0097352">
    <property type="term" value="P:autophagosome maturation"/>
    <property type="evidence" value="ECO:0007669"/>
    <property type="project" value="TreeGrafter"/>
</dbReference>
<gene>
    <name evidence="2" type="primary">SNX14</name>
</gene>
<dbReference type="GO" id="GO:0005770">
    <property type="term" value="C:late endosome"/>
    <property type="evidence" value="ECO:0007669"/>
    <property type="project" value="TreeGrafter"/>
</dbReference>
<reference evidence="2" key="2">
    <citation type="submission" date="2025-09" db="UniProtKB">
        <authorList>
            <consortium name="Ensembl"/>
        </authorList>
    </citation>
    <scope>IDENTIFICATION</scope>
</reference>
<evidence type="ECO:0000313" key="2">
    <source>
        <dbReference type="Ensembl" id="ENSONIP00000041266.1"/>
    </source>
</evidence>
<dbReference type="InterPro" id="IPR013937">
    <property type="entry name" value="Sorting_nexin_C"/>
</dbReference>
<reference evidence="2" key="1">
    <citation type="submission" date="2025-08" db="UniProtKB">
        <authorList>
            <consortium name="Ensembl"/>
        </authorList>
    </citation>
    <scope>IDENTIFICATION</scope>
</reference>
<evidence type="ECO:0000259" key="1">
    <source>
        <dbReference type="Pfam" id="PF08628"/>
    </source>
</evidence>
<sequence>MSRSTSKRGESFGISRIGSKIKGVFKSTTMEGAMLPSYGLVEGEDDMVEEAMMVLEDDPPMEAASTPSTPRNLSAWNITIPYIDFYDDDVKRERIPVFCIDVERNDRKAVRHETEHWSVYRTYLEFYVLESKLTEFHGRLLISTYVYKAQMSTKLISITMGKTKKRLSKDVKDKIVSLLKAEMSYKTISRKLVSHPQLFNDLFKNTANRSEMTEKRHNQSYFMEMITIEGVYDYFMYVGRVVFRVPDWLHHLLMGGRILFKNTLEAYTDYYLQYKLNQVVQEHRLVSLITLLRDSVFCESSPPRSAQDKQRRAKKTFEEMMSYIPDFLGKCIGEEAKYVGVRLLFDGLQQPVLNKQLTYVLLDIVIQELFPELNKVNIYSFLFTHPSIGSYPPQNGV</sequence>
<dbReference type="OMA" id="CENSEKR"/>
<dbReference type="GeneTree" id="ENSGT00950000182856"/>
<dbReference type="Ensembl" id="ENSONIT00000089865.1">
    <property type="protein sequence ID" value="ENSONIP00000041266.1"/>
    <property type="gene ID" value="ENSONIG00000018283.2"/>
</dbReference>
<accession>A0A669C3T4</accession>
<dbReference type="SUPFAM" id="SSF64268">
    <property type="entry name" value="PX domain"/>
    <property type="match status" value="1"/>
</dbReference>
<organism evidence="2 3">
    <name type="scientific">Oreochromis niloticus</name>
    <name type="common">Nile tilapia</name>
    <name type="synonym">Tilapia nilotica</name>
    <dbReference type="NCBI Taxonomy" id="8128"/>
    <lineage>
        <taxon>Eukaryota</taxon>
        <taxon>Metazoa</taxon>
        <taxon>Chordata</taxon>
        <taxon>Craniata</taxon>
        <taxon>Vertebrata</taxon>
        <taxon>Euteleostomi</taxon>
        <taxon>Actinopterygii</taxon>
        <taxon>Neopterygii</taxon>
        <taxon>Teleostei</taxon>
        <taxon>Neoteleostei</taxon>
        <taxon>Acanthomorphata</taxon>
        <taxon>Ovalentaria</taxon>
        <taxon>Cichlomorphae</taxon>
        <taxon>Cichliformes</taxon>
        <taxon>Cichlidae</taxon>
        <taxon>African cichlids</taxon>
        <taxon>Pseudocrenilabrinae</taxon>
        <taxon>Oreochromini</taxon>
        <taxon>Oreochromis</taxon>
    </lineage>
</organism>
<dbReference type="InterPro" id="IPR036871">
    <property type="entry name" value="PX_dom_sf"/>
</dbReference>
<dbReference type="PANTHER" id="PTHR22775">
    <property type="entry name" value="SORTING NEXIN"/>
    <property type="match status" value="1"/>
</dbReference>
<name>A0A669C3T4_ORENI</name>
<dbReference type="PANTHER" id="PTHR22775:SF44">
    <property type="entry name" value="SORTING NEXIN-14"/>
    <property type="match status" value="1"/>
</dbReference>
<dbReference type="InParanoid" id="A0A669C3T4"/>
<feature type="domain" description="Sorting nexin C-terminal" evidence="1">
    <location>
        <begin position="248"/>
        <end position="351"/>
    </location>
</feature>
<dbReference type="GO" id="GO:0035091">
    <property type="term" value="F:phosphatidylinositol binding"/>
    <property type="evidence" value="ECO:0007669"/>
    <property type="project" value="InterPro"/>
</dbReference>
<evidence type="ECO:0000313" key="3">
    <source>
        <dbReference type="Proteomes" id="UP000005207"/>
    </source>
</evidence>
<dbReference type="Pfam" id="PF08628">
    <property type="entry name" value="Nexin_C"/>
    <property type="match status" value="1"/>
</dbReference>
<dbReference type="Proteomes" id="UP000005207">
    <property type="component" value="Unplaced"/>
</dbReference>
<dbReference type="AlphaFoldDB" id="A0A669C3T4"/>
<protein>
    <submittedName>
        <fullName evidence="2">Sorting nexin 14</fullName>
    </submittedName>
</protein>
<proteinExistence type="predicted"/>
<keyword evidence="3" id="KW-1185">Reference proteome</keyword>